<dbReference type="AlphaFoldDB" id="A0A930VAC8"/>
<keyword evidence="1" id="KW-0472">Membrane</keyword>
<gene>
    <name evidence="2" type="ORF">ISU07_07010</name>
</gene>
<evidence type="ECO:0000313" key="2">
    <source>
        <dbReference type="EMBL" id="MBF4762872.1"/>
    </source>
</evidence>
<accession>A0A930VAC8</accession>
<keyword evidence="1" id="KW-0812">Transmembrane</keyword>
<proteinExistence type="predicted"/>
<feature type="transmembrane region" description="Helical" evidence="1">
    <location>
        <begin position="7"/>
        <end position="25"/>
    </location>
</feature>
<sequence>MRRTIEVMRVVAIVLDLVYWTLWFTQRDWNASEHRQAYYDFENAWGPVQTYLPSGVRV</sequence>
<organism evidence="2 3">
    <name type="scientific">Nocardioides islandensis</name>
    <dbReference type="NCBI Taxonomy" id="433663"/>
    <lineage>
        <taxon>Bacteria</taxon>
        <taxon>Bacillati</taxon>
        <taxon>Actinomycetota</taxon>
        <taxon>Actinomycetes</taxon>
        <taxon>Propionibacteriales</taxon>
        <taxon>Nocardioidaceae</taxon>
        <taxon>Nocardioides</taxon>
    </lineage>
</organism>
<reference evidence="2" key="1">
    <citation type="submission" date="2020-11" db="EMBL/GenBank/DDBJ databases">
        <title>Nocardioides sp. nov., isolated from Soil of Cynanchum wilfordii Hemsley rhizosphere.</title>
        <authorList>
            <person name="Lee J.-S."/>
            <person name="Suh M.K."/>
            <person name="Kim J.-S."/>
        </authorList>
    </citation>
    <scope>NUCLEOTIDE SEQUENCE</scope>
    <source>
        <strain evidence="2">KCTC 19275</strain>
    </source>
</reference>
<keyword evidence="1" id="KW-1133">Transmembrane helix</keyword>
<dbReference type="Proteomes" id="UP000640489">
    <property type="component" value="Unassembled WGS sequence"/>
</dbReference>
<name>A0A930VAC8_9ACTN</name>
<protein>
    <submittedName>
        <fullName evidence="2">Uncharacterized protein</fullName>
    </submittedName>
</protein>
<evidence type="ECO:0000313" key="3">
    <source>
        <dbReference type="Proteomes" id="UP000640489"/>
    </source>
</evidence>
<dbReference type="EMBL" id="JADKPN010000002">
    <property type="protein sequence ID" value="MBF4762872.1"/>
    <property type="molecule type" value="Genomic_DNA"/>
</dbReference>
<dbReference type="RefSeq" id="WP_194706037.1">
    <property type="nucleotide sequence ID" value="NZ_JADKPN010000002.1"/>
</dbReference>
<keyword evidence="3" id="KW-1185">Reference proteome</keyword>
<comment type="caution">
    <text evidence="2">The sequence shown here is derived from an EMBL/GenBank/DDBJ whole genome shotgun (WGS) entry which is preliminary data.</text>
</comment>
<evidence type="ECO:0000256" key="1">
    <source>
        <dbReference type="SAM" id="Phobius"/>
    </source>
</evidence>